<dbReference type="InterPro" id="IPR013128">
    <property type="entry name" value="Peptidase_C1A"/>
</dbReference>
<dbReference type="Gene3D" id="3.90.70.10">
    <property type="entry name" value="Cysteine proteinases"/>
    <property type="match status" value="1"/>
</dbReference>
<evidence type="ECO:0000259" key="4">
    <source>
        <dbReference type="SMART" id="SM00645"/>
    </source>
</evidence>
<evidence type="ECO:0000313" key="5">
    <source>
        <dbReference type="EMBL" id="SDX76517.1"/>
    </source>
</evidence>
<dbReference type="InterPro" id="IPR038765">
    <property type="entry name" value="Papain-like_cys_pep_sf"/>
</dbReference>
<keyword evidence="5" id="KW-0378">Hydrolase</keyword>
<dbReference type="GO" id="GO:0006508">
    <property type="term" value="P:proteolysis"/>
    <property type="evidence" value="ECO:0007669"/>
    <property type="project" value="UniProtKB-KW"/>
</dbReference>
<keyword evidence="3" id="KW-1133">Transmembrane helix</keyword>
<dbReference type="STRING" id="1528.SAMN04488579_1073"/>
<protein>
    <submittedName>
        <fullName evidence="5">Cysteine protease, C1A family</fullName>
    </submittedName>
</protein>
<sequence length="685" mass="74553">MQKQWLLRGMVTAVVSVGLLLGNSAVFAESWEFSDRIASLQEVDRVWNDYVQQHIDRDMDEPEAYSEANAALPETYDLRTLGLSTGVKNQSPLSDCYAFGTIASVESNYLKQTGKMPDFSEKQLAYFAKHARPENLNQGGEGINSLKKDGTVDETGAGLEWGVATLAIGQLSNGEGVVNSSSVPHTADDGTLEATHLWTVSEDFRNISEARLTEAEILSSPANYSTGSYQYDAQATQNIKTSLMENGALSVYMGVYDAKSEADARSVWNETTGAYYSKPDTAPNHVVTIIGWDDNFSLDNFSTGNQPEGSGAWLIKNSWGEKPSGINFLNAVPNDKGDKDYGYFWMSYYDKSIMAPVSHTVDPGADDHDNLVQYDYLNIRNYDSIVKGITQQILKEKGMTAGQSVANVFTAADYETLSAISVMTPEPKYQGEIQIYRNCTPEKIEGKTPDVTLNTGVFENAGFHTYDLGEQAINLRPNESYTIVQTITGGKDQSYLPVELGSQPKSLTGGPTGSTAVCNPGESYVQTTEGWVDLAQIGEVVVQNESATMTLTVGNAMIKAYTQNREATAAELVMAQIDALGEITRLDQEPQVLAARAAYEALDETEKTQVENIALLVAAEKKIVELKAAQAQNQAEAQSSETKAADRNNTTTGVMENATGLWIGSGLLFIALVIGGWYAKKRMIP</sequence>
<feature type="coiled-coil region" evidence="2">
    <location>
        <begin position="616"/>
        <end position="648"/>
    </location>
</feature>
<keyword evidence="5" id="KW-0645">Protease</keyword>
<dbReference type="OrthoDB" id="3648721at2"/>
<dbReference type="PANTHER" id="PTHR12411">
    <property type="entry name" value="CYSTEINE PROTEASE FAMILY C1-RELATED"/>
    <property type="match status" value="1"/>
</dbReference>
<proteinExistence type="inferred from homology"/>
<dbReference type="Pfam" id="PF18560">
    <property type="entry name" value="Lectin_like"/>
    <property type="match status" value="1"/>
</dbReference>
<organism evidence="5 6">
    <name type="scientific">Eubacterium barkeri</name>
    <name type="common">Clostridium barkeri</name>
    <dbReference type="NCBI Taxonomy" id="1528"/>
    <lineage>
        <taxon>Bacteria</taxon>
        <taxon>Bacillati</taxon>
        <taxon>Bacillota</taxon>
        <taxon>Clostridia</taxon>
        <taxon>Eubacteriales</taxon>
        <taxon>Eubacteriaceae</taxon>
        <taxon>Eubacterium</taxon>
    </lineage>
</organism>
<dbReference type="InterPro" id="IPR000668">
    <property type="entry name" value="Peptidase_C1A_C"/>
</dbReference>
<keyword evidence="3" id="KW-0472">Membrane</keyword>
<accession>A0A1H3ED28</accession>
<dbReference type="SMART" id="SM00645">
    <property type="entry name" value="Pept_C1"/>
    <property type="match status" value="1"/>
</dbReference>
<dbReference type="AlphaFoldDB" id="A0A1H3ED28"/>
<keyword evidence="2" id="KW-0175">Coiled coil</keyword>
<evidence type="ECO:0000256" key="2">
    <source>
        <dbReference type="SAM" id="Coils"/>
    </source>
</evidence>
<evidence type="ECO:0000313" key="6">
    <source>
        <dbReference type="Proteomes" id="UP000199652"/>
    </source>
</evidence>
<dbReference type="Proteomes" id="UP000199652">
    <property type="component" value="Unassembled WGS sequence"/>
</dbReference>
<feature type="transmembrane region" description="Helical" evidence="3">
    <location>
        <begin position="660"/>
        <end position="679"/>
    </location>
</feature>
<dbReference type="SUPFAM" id="SSF54001">
    <property type="entry name" value="Cysteine proteinases"/>
    <property type="match status" value="1"/>
</dbReference>
<name>A0A1H3ED28_EUBBA</name>
<feature type="domain" description="Peptidase C1A papain C-terminal" evidence="4">
    <location>
        <begin position="72"/>
        <end position="357"/>
    </location>
</feature>
<evidence type="ECO:0000256" key="3">
    <source>
        <dbReference type="SAM" id="Phobius"/>
    </source>
</evidence>
<gene>
    <name evidence="5" type="ORF">SAMN04488579_1073</name>
</gene>
<dbReference type="GO" id="GO:0008234">
    <property type="term" value="F:cysteine-type peptidase activity"/>
    <property type="evidence" value="ECO:0007669"/>
    <property type="project" value="InterPro"/>
</dbReference>
<evidence type="ECO:0000256" key="1">
    <source>
        <dbReference type="ARBA" id="ARBA00008455"/>
    </source>
</evidence>
<keyword evidence="6" id="KW-1185">Reference proteome</keyword>
<reference evidence="6" key="1">
    <citation type="submission" date="2016-10" db="EMBL/GenBank/DDBJ databases">
        <authorList>
            <person name="Varghese N."/>
            <person name="Submissions S."/>
        </authorList>
    </citation>
    <scope>NUCLEOTIDE SEQUENCE [LARGE SCALE GENOMIC DNA]</scope>
    <source>
        <strain evidence="6">VPI 5359</strain>
    </source>
</reference>
<comment type="similarity">
    <text evidence="1">Belongs to the peptidase C1 family.</text>
</comment>
<keyword evidence="3" id="KW-0812">Transmembrane</keyword>
<dbReference type="CDD" id="cd02619">
    <property type="entry name" value="Peptidase_C1"/>
    <property type="match status" value="1"/>
</dbReference>
<dbReference type="Pfam" id="PF00112">
    <property type="entry name" value="Peptidase_C1"/>
    <property type="match status" value="1"/>
</dbReference>
<dbReference type="InterPro" id="IPR040528">
    <property type="entry name" value="Lectin-like"/>
</dbReference>
<dbReference type="EMBL" id="FNOU01000007">
    <property type="protein sequence ID" value="SDX76517.1"/>
    <property type="molecule type" value="Genomic_DNA"/>
</dbReference>
<dbReference type="RefSeq" id="WP_090244320.1">
    <property type="nucleotide sequence ID" value="NZ_FNOU01000007.1"/>
</dbReference>